<keyword evidence="1" id="KW-0732">Signal</keyword>
<evidence type="ECO:0000256" key="1">
    <source>
        <dbReference type="SAM" id="SignalP"/>
    </source>
</evidence>
<keyword evidence="2" id="KW-1185">Reference proteome</keyword>
<dbReference type="WBParaSite" id="nRc.2.0.1.t39650-RA">
    <property type="protein sequence ID" value="nRc.2.0.1.t39650-RA"/>
    <property type="gene ID" value="nRc.2.0.1.g39650"/>
</dbReference>
<organism evidence="2 3">
    <name type="scientific">Romanomermis culicivorax</name>
    <name type="common">Nematode worm</name>
    <dbReference type="NCBI Taxonomy" id="13658"/>
    <lineage>
        <taxon>Eukaryota</taxon>
        <taxon>Metazoa</taxon>
        <taxon>Ecdysozoa</taxon>
        <taxon>Nematoda</taxon>
        <taxon>Enoplea</taxon>
        <taxon>Dorylaimia</taxon>
        <taxon>Mermithida</taxon>
        <taxon>Mermithoidea</taxon>
        <taxon>Mermithidae</taxon>
        <taxon>Romanomermis</taxon>
    </lineage>
</organism>
<accession>A0A915KNM3</accession>
<name>A0A915KNM3_ROMCU</name>
<protein>
    <submittedName>
        <fullName evidence="3">Secreted protein</fullName>
    </submittedName>
</protein>
<feature type="signal peptide" evidence="1">
    <location>
        <begin position="1"/>
        <end position="18"/>
    </location>
</feature>
<dbReference type="AlphaFoldDB" id="A0A915KNM3"/>
<dbReference type="Proteomes" id="UP000887565">
    <property type="component" value="Unplaced"/>
</dbReference>
<evidence type="ECO:0000313" key="3">
    <source>
        <dbReference type="WBParaSite" id="nRc.2.0.1.t39650-RA"/>
    </source>
</evidence>
<reference evidence="3" key="1">
    <citation type="submission" date="2022-11" db="UniProtKB">
        <authorList>
            <consortium name="WormBaseParasite"/>
        </authorList>
    </citation>
    <scope>IDENTIFICATION</scope>
</reference>
<feature type="chain" id="PRO_5036826690" evidence="1">
    <location>
        <begin position="19"/>
        <end position="181"/>
    </location>
</feature>
<evidence type="ECO:0000313" key="2">
    <source>
        <dbReference type="Proteomes" id="UP000887565"/>
    </source>
</evidence>
<proteinExistence type="predicted"/>
<sequence length="181" mass="20840">MDKHKYFFIVSFLRLTIATVKFAQKQNRSFVLVTAGFQNEQKRVIGRENFRPFVGYEQTLRDHFRETSRGRFGAFFVDLGKIRDKPYTYKIQNLPCLEKRLTSSTQALISSAVLSPFLPKSTFKAVDLNIWTISSTNVVFKLKFALAIRTKNFFFHLPFGLAVGAVLAHGQDQAYGSRREE</sequence>